<dbReference type="Gene3D" id="2.30.42.10">
    <property type="match status" value="1"/>
</dbReference>
<sequence length="290" mass="29957">MLLGIEAATLAAQARTSVVQVQGRRRGAGSGVVWRDSKTVMTNFHVIAGVGERVELVAADDRRYRASLIAGNPRLDLALLAVEESLLPPVTVGDSTHLRVGELVFAVGNPWGMRGIVTAGIVSAVGEIPAEQGEQAASYIRSDVRLAPGNSGGPLLNARGEVVGINAMIFGGDLAVAIPSHVAQAWAASLPRRPVFLGLAVQPAVGGEDHQTQGLLVAAVANNGPAAAGGLQVGDLLQRFDDQPLPNTEALLAALQMRTPGDTVRIEGLRGGQPLTTAIRLAAQAPRATP</sequence>
<keyword evidence="2" id="KW-0378">Hydrolase</keyword>
<dbReference type="Gene3D" id="2.40.10.120">
    <property type="match status" value="1"/>
</dbReference>
<dbReference type="Pfam" id="PF13180">
    <property type="entry name" value="PDZ_2"/>
    <property type="match status" value="1"/>
</dbReference>
<dbReference type="InterPro" id="IPR001478">
    <property type="entry name" value="PDZ"/>
</dbReference>
<proteinExistence type="predicted"/>
<dbReference type="InterPro" id="IPR001940">
    <property type="entry name" value="Peptidase_S1C"/>
</dbReference>
<dbReference type="EMBL" id="LYXE01000188">
    <property type="protein sequence ID" value="PDV96646.1"/>
    <property type="molecule type" value="Genomic_DNA"/>
</dbReference>
<name>A0A2H3KNC7_9CHLR</name>
<dbReference type="PANTHER" id="PTHR43343:SF3">
    <property type="entry name" value="PROTEASE DO-LIKE 8, CHLOROPLASTIC"/>
    <property type="match status" value="1"/>
</dbReference>
<dbReference type="AlphaFoldDB" id="A0A2H3KNC7"/>
<dbReference type="PANTHER" id="PTHR43343">
    <property type="entry name" value="PEPTIDASE S12"/>
    <property type="match status" value="1"/>
</dbReference>
<evidence type="ECO:0000256" key="1">
    <source>
        <dbReference type="ARBA" id="ARBA00022670"/>
    </source>
</evidence>
<dbReference type="Proteomes" id="UP000220922">
    <property type="component" value="Unassembled WGS sequence"/>
</dbReference>
<dbReference type="OrthoDB" id="151310at2"/>
<dbReference type="InterPro" id="IPR036034">
    <property type="entry name" value="PDZ_sf"/>
</dbReference>
<accession>A0A2H3KNC7</accession>
<feature type="domain" description="PDZ" evidence="3">
    <location>
        <begin position="187"/>
        <end position="272"/>
    </location>
</feature>
<dbReference type="SUPFAM" id="SSF50156">
    <property type="entry name" value="PDZ domain-like"/>
    <property type="match status" value="1"/>
</dbReference>
<evidence type="ECO:0000256" key="2">
    <source>
        <dbReference type="ARBA" id="ARBA00022801"/>
    </source>
</evidence>
<organism evidence="4 5">
    <name type="scientific">Candidatus Chloroploca asiatica</name>
    <dbReference type="NCBI Taxonomy" id="1506545"/>
    <lineage>
        <taxon>Bacteria</taxon>
        <taxon>Bacillati</taxon>
        <taxon>Chloroflexota</taxon>
        <taxon>Chloroflexia</taxon>
        <taxon>Chloroflexales</taxon>
        <taxon>Chloroflexineae</taxon>
        <taxon>Oscillochloridaceae</taxon>
        <taxon>Candidatus Chloroploca</taxon>
    </lineage>
</organism>
<dbReference type="InterPro" id="IPR051201">
    <property type="entry name" value="Chloro_Bact_Ser_Proteases"/>
</dbReference>
<evidence type="ECO:0000313" key="4">
    <source>
        <dbReference type="EMBL" id="PDV96646.1"/>
    </source>
</evidence>
<dbReference type="Pfam" id="PF13365">
    <property type="entry name" value="Trypsin_2"/>
    <property type="match status" value="1"/>
</dbReference>
<dbReference type="GO" id="GO:0004252">
    <property type="term" value="F:serine-type endopeptidase activity"/>
    <property type="evidence" value="ECO:0007669"/>
    <property type="project" value="InterPro"/>
</dbReference>
<dbReference type="SUPFAM" id="SSF50494">
    <property type="entry name" value="Trypsin-like serine proteases"/>
    <property type="match status" value="1"/>
</dbReference>
<reference evidence="4 5" key="1">
    <citation type="submission" date="2016-05" db="EMBL/GenBank/DDBJ databases">
        <authorList>
            <person name="Lavstsen T."/>
            <person name="Jespersen J.S."/>
        </authorList>
    </citation>
    <scope>NUCLEOTIDE SEQUENCE [LARGE SCALE GENOMIC DNA]</scope>
    <source>
        <strain evidence="4 5">B7-9</strain>
    </source>
</reference>
<protein>
    <recommendedName>
        <fullName evidence="3">PDZ domain-containing protein</fullName>
    </recommendedName>
</protein>
<dbReference type="GO" id="GO:0006508">
    <property type="term" value="P:proteolysis"/>
    <property type="evidence" value="ECO:0007669"/>
    <property type="project" value="UniProtKB-KW"/>
</dbReference>
<gene>
    <name evidence="4" type="ORF">A9Q02_06675</name>
</gene>
<keyword evidence="5" id="KW-1185">Reference proteome</keyword>
<dbReference type="InterPro" id="IPR009003">
    <property type="entry name" value="Peptidase_S1_PA"/>
</dbReference>
<dbReference type="PROSITE" id="PS50106">
    <property type="entry name" value="PDZ"/>
    <property type="match status" value="1"/>
</dbReference>
<evidence type="ECO:0000313" key="5">
    <source>
        <dbReference type="Proteomes" id="UP000220922"/>
    </source>
</evidence>
<keyword evidence="1" id="KW-0645">Protease</keyword>
<dbReference type="SMART" id="SM00228">
    <property type="entry name" value="PDZ"/>
    <property type="match status" value="1"/>
</dbReference>
<dbReference type="PRINTS" id="PR00834">
    <property type="entry name" value="PROTEASES2C"/>
</dbReference>
<evidence type="ECO:0000259" key="3">
    <source>
        <dbReference type="PROSITE" id="PS50106"/>
    </source>
</evidence>
<comment type="caution">
    <text evidence="4">The sequence shown here is derived from an EMBL/GenBank/DDBJ whole genome shotgun (WGS) entry which is preliminary data.</text>
</comment>